<evidence type="ECO:0000313" key="3">
    <source>
        <dbReference type="Proteomes" id="UP000177564"/>
    </source>
</evidence>
<dbReference type="EMBL" id="MEWU01000007">
    <property type="protein sequence ID" value="OGC83910.1"/>
    <property type="molecule type" value="Genomic_DNA"/>
</dbReference>
<organism evidence="2 3">
    <name type="scientific">Candidatus Adlerbacteria bacterium RIFCSPHIGHO2_02_FULL_52_17</name>
    <dbReference type="NCBI Taxonomy" id="1797240"/>
    <lineage>
        <taxon>Bacteria</taxon>
        <taxon>Candidatus Adleribacteriota</taxon>
    </lineage>
</organism>
<evidence type="ECO:0000256" key="1">
    <source>
        <dbReference type="SAM" id="Coils"/>
    </source>
</evidence>
<sequence length="465" mass="51206">MHGRVLCVFSVAFVIGLSISFGGLFAHAQGAVQLTDTRRAELQTQLDQINAQIEVQKKILSGKQSERVSLERDVAILDAQIAKTKLAIKARDLTIQGLTSDIQNKEDTIFGLNSKLNAELESMEAIMRQKNQLDTTPLALAVLSSQSLSDFFSDLDTFDSINKAMQASFVEIRDTKEATQAQKDDLEDKREEETQLRQVQQLQQRQLLAKEAEKNSILKETKGQEKAYQELIAANQKTAAQIRSALFELSGSAAIPFGKALEYALLAEKHTGIRPAFLLGIIAEESNLGENVGTGSWQVDMHKTRDVPVFEKIAASLGLNPNTLPVSKKPWYGWGGAMGPAQFIPSTWAIYAGYPKPSYNYEASEDRVGKLTGNYPPSPWNPKDAFMASALYLTDSGAAKKTGRDEFIAAMCYLAGCGNASKKSLQFYGDQVLCLELKYQKDIDIILGTNDADSMRADTLYYGQC</sequence>
<dbReference type="AlphaFoldDB" id="A0A1F4XQG9"/>
<dbReference type="Gene3D" id="1.10.530.10">
    <property type="match status" value="1"/>
</dbReference>
<dbReference type="STRING" id="1797240.A3D68_01200"/>
<reference evidence="2 3" key="1">
    <citation type="journal article" date="2016" name="Nat. Commun.">
        <title>Thousands of microbial genomes shed light on interconnected biogeochemical processes in an aquifer system.</title>
        <authorList>
            <person name="Anantharaman K."/>
            <person name="Brown C.T."/>
            <person name="Hug L.A."/>
            <person name="Sharon I."/>
            <person name="Castelle C.J."/>
            <person name="Probst A.J."/>
            <person name="Thomas B.C."/>
            <person name="Singh A."/>
            <person name="Wilkins M.J."/>
            <person name="Karaoz U."/>
            <person name="Brodie E.L."/>
            <person name="Williams K.H."/>
            <person name="Hubbard S.S."/>
            <person name="Banfield J.F."/>
        </authorList>
    </citation>
    <scope>NUCLEOTIDE SEQUENCE [LARGE SCALE GENOMIC DNA]</scope>
</reference>
<feature type="coiled-coil region" evidence="1">
    <location>
        <begin position="169"/>
        <end position="203"/>
    </location>
</feature>
<dbReference type="Gene3D" id="6.10.250.3150">
    <property type="match status" value="1"/>
</dbReference>
<dbReference type="InterPro" id="IPR023346">
    <property type="entry name" value="Lysozyme-like_dom_sf"/>
</dbReference>
<protein>
    <recommendedName>
        <fullName evidence="4">Transglycosylase SLT domain-containing protein</fullName>
    </recommendedName>
</protein>
<dbReference type="Proteomes" id="UP000177564">
    <property type="component" value="Unassembled WGS sequence"/>
</dbReference>
<comment type="caution">
    <text evidence="2">The sequence shown here is derived from an EMBL/GenBank/DDBJ whole genome shotgun (WGS) entry which is preliminary data.</text>
</comment>
<name>A0A1F4XQG9_9BACT</name>
<evidence type="ECO:0008006" key="4">
    <source>
        <dbReference type="Google" id="ProtNLM"/>
    </source>
</evidence>
<proteinExistence type="predicted"/>
<accession>A0A1F4XQG9</accession>
<gene>
    <name evidence="2" type="ORF">A3D68_01200</name>
</gene>
<feature type="coiled-coil region" evidence="1">
    <location>
        <begin position="32"/>
        <end position="59"/>
    </location>
</feature>
<keyword evidence="1" id="KW-0175">Coiled coil</keyword>
<dbReference type="SUPFAM" id="SSF53955">
    <property type="entry name" value="Lysozyme-like"/>
    <property type="match status" value="1"/>
</dbReference>
<evidence type="ECO:0000313" key="2">
    <source>
        <dbReference type="EMBL" id="OGC83910.1"/>
    </source>
</evidence>